<dbReference type="EMBL" id="JBHXPM010000077">
    <property type="protein sequence ID" value="MFD3961998.1"/>
    <property type="molecule type" value="Genomic_DNA"/>
</dbReference>
<feature type="transmembrane region" description="Helical" evidence="2">
    <location>
        <begin position="363"/>
        <end position="384"/>
    </location>
</feature>
<organism evidence="4 5">
    <name type="scientific">Streptomyces bacillaris</name>
    <dbReference type="NCBI Taxonomy" id="68179"/>
    <lineage>
        <taxon>Bacteria</taxon>
        <taxon>Bacillati</taxon>
        <taxon>Actinomycetota</taxon>
        <taxon>Actinomycetes</taxon>
        <taxon>Kitasatosporales</taxon>
        <taxon>Streptomycetaceae</taxon>
        <taxon>Streptomyces</taxon>
    </lineage>
</organism>
<evidence type="ECO:0000313" key="4">
    <source>
        <dbReference type="EMBL" id="MFD3961998.1"/>
    </source>
</evidence>
<dbReference type="EC" id="2.3.-.-" evidence="4"/>
<dbReference type="PANTHER" id="PTHR23028:SF53">
    <property type="entry name" value="ACYL_TRANSF_3 DOMAIN-CONTAINING PROTEIN"/>
    <property type="match status" value="1"/>
</dbReference>
<protein>
    <submittedName>
        <fullName evidence="4">Acyltransferase family protein</fullName>
        <ecNumber evidence="4">2.3.-.-</ecNumber>
    </submittedName>
</protein>
<feature type="transmembrane region" description="Helical" evidence="2">
    <location>
        <begin position="141"/>
        <end position="160"/>
    </location>
</feature>
<reference evidence="4 5" key="1">
    <citation type="submission" date="2024-09" db="EMBL/GenBank/DDBJ databases">
        <title>The Natural Products Discovery Center: Release of the First 8490 Sequenced Strains for Exploring Actinobacteria Biosynthetic Diversity.</title>
        <authorList>
            <person name="Kalkreuter E."/>
            <person name="Kautsar S.A."/>
            <person name="Yang D."/>
            <person name="Bader C.D."/>
            <person name="Teijaro C.N."/>
            <person name="Fluegel L."/>
            <person name="Davis C.M."/>
            <person name="Simpson J.R."/>
            <person name="Lauterbach L."/>
            <person name="Steele A.D."/>
            <person name="Gui C."/>
            <person name="Meng S."/>
            <person name="Li G."/>
            <person name="Viehrig K."/>
            <person name="Ye F."/>
            <person name="Su P."/>
            <person name="Kiefer A.F."/>
            <person name="Nichols A."/>
            <person name="Cepeda A.J."/>
            <person name="Yan W."/>
            <person name="Fan B."/>
            <person name="Jiang Y."/>
            <person name="Adhikari A."/>
            <person name="Zheng C.-J."/>
            <person name="Schuster L."/>
            <person name="Cowan T.M."/>
            <person name="Smanski M.J."/>
            <person name="Chevrette M.G."/>
            <person name="De Carvalho L.P.S."/>
            <person name="Shen B."/>
        </authorList>
    </citation>
    <scope>NUCLEOTIDE SEQUENCE [LARGE SCALE GENOMIC DNA]</scope>
    <source>
        <strain evidence="4 5">NPDC058584</strain>
    </source>
</reference>
<keyword evidence="4" id="KW-0012">Acyltransferase</keyword>
<keyword evidence="5" id="KW-1185">Reference proteome</keyword>
<proteinExistence type="predicted"/>
<accession>A0ABW6E7D8</accession>
<evidence type="ECO:0000313" key="5">
    <source>
        <dbReference type="Proteomes" id="UP001598300"/>
    </source>
</evidence>
<gene>
    <name evidence="4" type="ORF">ACFWR3_38680</name>
</gene>
<dbReference type="GO" id="GO:0016746">
    <property type="term" value="F:acyltransferase activity"/>
    <property type="evidence" value="ECO:0007669"/>
    <property type="project" value="UniProtKB-KW"/>
</dbReference>
<comment type="caution">
    <text evidence="4">The sequence shown here is derived from an EMBL/GenBank/DDBJ whole genome shotgun (WGS) entry which is preliminary data.</text>
</comment>
<dbReference type="PANTHER" id="PTHR23028">
    <property type="entry name" value="ACETYLTRANSFERASE"/>
    <property type="match status" value="1"/>
</dbReference>
<sequence length="407" mass="44704">MTDAPGGTGATGEGAGVTGRRTGTATLPAQEARPAGPAREAAATAPPGKGKRNRMAALDGLRILAALMVCLYHYAGKEGTVAESWGQSPAHLFPTLSSFATYGSLGVQLFFIISGFVICMSSWGRSVGDFFRSRVARLYPAYWAAIVVVTAAAVALPVVVEPLRLDELLVNLTMLQQPMGVDRVLGVCWTLWVELRFYVLFAVFVVWRGVTYRRVVVFCCGWTLAGAFARIADHPLTDALVMRDHAPYFIAGLALYLIHRYGSDLLLWGIVLVSWLLGQRYSVMALWHPGGGGEFGRSPLVIQLIVTLSFMAVAAVALGRLKWMDWRWLTVAGALTYPFYLLHEHLGWFVIRVLSRGLHVPPYLTLIAAVASILVLAHLMHRFVEKPFGPRLKRTMTEQSRRVRPPA</sequence>
<feature type="transmembrane region" description="Helical" evidence="2">
    <location>
        <begin position="99"/>
        <end position="120"/>
    </location>
</feature>
<keyword evidence="4" id="KW-0808">Transferase</keyword>
<feature type="transmembrane region" description="Helical" evidence="2">
    <location>
        <begin position="184"/>
        <end position="207"/>
    </location>
</feature>
<keyword evidence="2" id="KW-0812">Transmembrane</keyword>
<feature type="transmembrane region" description="Helical" evidence="2">
    <location>
        <begin position="326"/>
        <end position="343"/>
    </location>
</feature>
<dbReference type="InterPro" id="IPR050879">
    <property type="entry name" value="Acyltransferase_3"/>
</dbReference>
<feature type="transmembrane region" description="Helical" evidence="2">
    <location>
        <begin position="300"/>
        <end position="319"/>
    </location>
</feature>
<feature type="transmembrane region" description="Helical" evidence="2">
    <location>
        <begin position="214"/>
        <end position="233"/>
    </location>
</feature>
<feature type="transmembrane region" description="Helical" evidence="2">
    <location>
        <begin position="56"/>
        <end position="75"/>
    </location>
</feature>
<keyword evidence="2" id="KW-0472">Membrane</keyword>
<feature type="transmembrane region" description="Helical" evidence="2">
    <location>
        <begin position="239"/>
        <end position="258"/>
    </location>
</feature>
<evidence type="ECO:0000259" key="3">
    <source>
        <dbReference type="Pfam" id="PF01757"/>
    </source>
</evidence>
<feature type="region of interest" description="Disordered" evidence="1">
    <location>
        <begin position="1"/>
        <end position="51"/>
    </location>
</feature>
<dbReference type="RefSeq" id="WP_244210455.1">
    <property type="nucleotide sequence ID" value="NZ_JBHVRE010000066.1"/>
</dbReference>
<evidence type="ECO:0000256" key="2">
    <source>
        <dbReference type="SAM" id="Phobius"/>
    </source>
</evidence>
<feature type="compositionally biased region" description="Low complexity" evidence="1">
    <location>
        <begin position="18"/>
        <end position="48"/>
    </location>
</feature>
<feature type="transmembrane region" description="Helical" evidence="2">
    <location>
        <begin position="265"/>
        <end position="288"/>
    </location>
</feature>
<dbReference type="Proteomes" id="UP001598300">
    <property type="component" value="Unassembled WGS sequence"/>
</dbReference>
<name>A0ABW6E7D8_9ACTN</name>
<evidence type="ECO:0000256" key="1">
    <source>
        <dbReference type="SAM" id="MobiDB-lite"/>
    </source>
</evidence>
<dbReference type="InterPro" id="IPR002656">
    <property type="entry name" value="Acyl_transf_3_dom"/>
</dbReference>
<feature type="compositionally biased region" description="Gly residues" evidence="1">
    <location>
        <begin position="1"/>
        <end position="17"/>
    </location>
</feature>
<feature type="domain" description="Acyltransferase 3" evidence="3">
    <location>
        <begin position="56"/>
        <end position="375"/>
    </location>
</feature>
<keyword evidence="2" id="KW-1133">Transmembrane helix</keyword>
<dbReference type="Pfam" id="PF01757">
    <property type="entry name" value="Acyl_transf_3"/>
    <property type="match status" value="1"/>
</dbReference>